<reference evidence="2 3" key="1">
    <citation type="submission" date="2019-04" db="EMBL/GenBank/DDBJ databases">
        <title>Flavobacterium sp. nov. isolated from construction timber.</title>
        <authorList>
            <person name="Lin S.-Y."/>
            <person name="Chang C.-T."/>
            <person name="Young C.-C."/>
        </authorList>
    </citation>
    <scope>NUCLEOTIDE SEQUENCE [LARGE SCALE GENOMIC DNA]</scope>
    <source>
        <strain evidence="2 3">CC-CTC003</strain>
    </source>
</reference>
<keyword evidence="1" id="KW-0472">Membrane</keyword>
<evidence type="ECO:0000313" key="3">
    <source>
        <dbReference type="Proteomes" id="UP000307507"/>
    </source>
</evidence>
<dbReference type="Proteomes" id="UP000307507">
    <property type="component" value="Unassembled WGS sequence"/>
</dbReference>
<dbReference type="RefSeq" id="WP_136401470.1">
    <property type="nucleotide sequence ID" value="NZ_SSNZ01000001.1"/>
</dbReference>
<keyword evidence="3" id="KW-1185">Reference proteome</keyword>
<name>A0A4S4A4S0_9FLAO</name>
<comment type="caution">
    <text evidence="2">The sequence shown here is derived from an EMBL/GenBank/DDBJ whole genome shotgun (WGS) entry which is preliminary data.</text>
</comment>
<gene>
    <name evidence="2" type="ORF">E6C50_01690</name>
</gene>
<evidence type="ECO:0000256" key="1">
    <source>
        <dbReference type="SAM" id="Phobius"/>
    </source>
</evidence>
<dbReference type="AlphaFoldDB" id="A0A4S4A4S0"/>
<proteinExistence type="predicted"/>
<sequence length="392" mass="46521">MTITTAIILGLFISFVLIIYIVKGNPFQFKKKNDHQDLIDSIQERIAKANGATIEHYALDNLSQVKKPEVDFYKDAEFVNKECTNLDDFIINDQLNSYDLRKLADLNGIQLQIRQGWHPLLIEMLQELDQQGWNRSVSCIKEKYASLRFYTQCQYEDPIQTILEEYEYKSEKVCETCGKKGEIRYNSGWDYVACQEHYVENRGEVTIQKNGFIHNDKFYEWNNIKKALFDKDLDYSDKHRFLKIELKKPYIEPSGWPTGTIYIANYVTGFGSFLNHIPKGFPGLDYNYIKNFENPEFCEICGYKAVYFDRCECCESLSWSAYHKQWKTQDGKDENEEKRWYLKHKQMNWQVIEGDKYVPAYGNYTKKPDHKILYTELEFQDYLNKEDLYPED</sequence>
<dbReference type="EMBL" id="SSNZ01000001">
    <property type="protein sequence ID" value="THF52945.1"/>
    <property type="molecule type" value="Genomic_DNA"/>
</dbReference>
<keyword evidence="1" id="KW-0812">Transmembrane</keyword>
<keyword evidence="1" id="KW-1133">Transmembrane helix</keyword>
<protein>
    <submittedName>
        <fullName evidence="2">Uncharacterized protein</fullName>
    </submittedName>
</protein>
<evidence type="ECO:0000313" key="2">
    <source>
        <dbReference type="EMBL" id="THF52945.1"/>
    </source>
</evidence>
<dbReference type="OrthoDB" id="531614at2"/>
<accession>A0A4S4A4S0</accession>
<feature type="transmembrane region" description="Helical" evidence="1">
    <location>
        <begin position="6"/>
        <end position="22"/>
    </location>
</feature>
<organism evidence="2 3">
    <name type="scientific">Flavobacterium supellecticarium</name>
    <dbReference type="NCBI Taxonomy" id="2565924"/>
    <lineage>
        <taxon>Bacteria</taxon>
        <taxon>Pseudomonadati</taxon>
        <taxon>Bacteroidota</taxon>
        <taxon>Flavobacteriia</taxon>
        <taxon>Flavobacteriales</taxon>
        <taxon>Flavobacteriaceae</taxon>
        <taxon>Flavobacterium</taxon>
    </lineage>
</organism>